<organism evidence="2 3">
    <name type="scientific">Candidatus Gottesmanbacteria bacterium RIFCSPLOWO2_01_FULL_49_10</name>
    <dbReference type="NCBI Taxonomy" id="1798396"/>
    <lineage>
        <taxon>Bacteria</taxon>
        <taxon>Candidatus Gottesmaniibacteriota</taxon>
    </lineage>
</organism>
<reference evidence="2 3" key="1">
    <citation type="journal article" date="2016" name="Nat. Commun.">
        <title>Thousands of microbial genomes shed light on interconnected biogeochemical processes in an aquifer system.</title>
        <authorList>
            <person name="Anantharaman K."/>
            <person name="Brown C.T."/>
            <person name="Hug L.A."/>
            <person name="Sharon I."/>
            <person name="Castelle C.J."/>
            <person name="Probst A.J."/>
            <person name="Thomas B.C."/>
            <person name="Singh A."/>
            <person name="Wilkins M.J."/>
            <person name="Karaoz U."/>
            <person name="Brodie E.L."/>
            <person name="Williams K.H."/>
            <person name="Hubbard S.S."/>
            <person name="Banfield J.F."/>
        </authorList>
    </citation>
    <scope>NUCLEOTIDE SEQUENCE [LARGE SCALE GENOMIC DNA]</scope>
</reference>
<sequence length="677" mass="77537">MKRAYVVLSTCVLILVLFVVYRGWLGFAPLSAGDWGFHFPEEVTNFFIWPTAWVFWLHWGLGGNGVFIAGLETFFLITARIFYTLTGLTWAWYERVVWFIPFLLIGTYSSLSLVRLVFPTIAVFWLLTPIIFLTNTYIVMVSGGGQMGVAMAYVLAPLVLTHYIRLYRVISLPENSERRLYRQCVLTGVVLALMILFDSRIVYVLILGILAYWSVVMVYEKTADRRHVYFLGIPFIIAGLLHAFWILPLVLFRVKPIESLGASYSSIASVKFFSFADFSHALTLLHPNWPENLFGKVYFLQPEFLLLPILAFASLLFVRINQELKSRINPNISFFVLLGLLGAFFSKGANPPFDEVYLWMFERVPGFNVFRDPTKFYLLIAIAYSVLIPVSLKHIQIFFRRLPLATLVISVLFLALWLSTIRQFVRGQLSGTFVVHTVPYDYEVLKDVINQPEYFRTLWIPHVQRYGLSTYMHPAVDLGSLLETGSPSAVLAWMDSPDTAKRLARWSVKYVILPYDSQGEIFIDDRKYSANVQKQFQAALDANLYLRKVPIVGMDNTISVYETPEYKDHLWLEGDSTTAKLSWRMTFPTTYTLTITGLQKPMKLIFSETYDPNWHLRLSGQKVVRSQPTADRLNSFPISIGDEATGTLEYTPQQYVWYGLILSAFALIVTVVAIIVL</sequence>
<evidence type="ECO:0000313" key="2">
    <source>
        <dbReference type="EMBL" id="OGG29086.1"/>
    </source>
</evidence>
<feature type="transmembrane region" description="Helical" evidence="1">
    <location>
        <begin position="404"/>
        <end position="425"/>
    </location>
</feature>
<feature type="transmembrane region" description="Helical" evidence="1">
    <location>
        <begin position="99"/>
        <end position="118"/>
    </location>
</feature>
<comment type="caution">
    <text evidence="2">The sequence shown here is derived from an EMBL/GenBank/DDBJ whole genome shotgun (WGS) entry which is preliminary data.</text>
</comment>
<evidence type="ECO:0000313" key="3">
    <source>
        <dbReference type="Proteomes" id="UP000176409"/>
    </source>
</evidence>
<feature type="transmembrane region" description="Helical" evidence="1">
    <location>
        <begin position="227"/>
        <end position="252"/>
    </location>
</feature>
<proteinExistence type="predicted"/>
<keyword evidence="1" id="KW-0812">Transmembrane</keyword>
<accession>A0A1F6AWM9</accession>
<feature type="transmembrane region" description="Helical" evidence="1">
    <location>
        <begin position="304"/>
        <end position="320"/>
    </location>
</feature>
<feature type="transmembrane region" description="Helical" evidence="1">
    <location>
        <begin position="46"/>
        <end position="67"/>
    </location>
</feature>
<dbReference type="Proteomes" id="UP000176409">
    <property type="component" value="Unassembled WGS sequence"/>
</dbReference>
<evidence type="ECO:0000256" key="1">
    <source>
        <dbReference type="SAM" id="Phobius"/>
    </source>
</evidence>
<evidence type="ECO:0008006" key="4">
    <source>
        <dbReference type="Google" id="ProtNLM"/>
    </source>
</evidence>
<dbReference type="EMBL" id="MFJZ01000058">
    <property type="protein sequence ID" value="OGG29086.1"/>
    <property type="molecule type" value="Genomic_DNA"/>
</dbReference>
<protein>
    <recommendedName>
        <fullName evidence="4">Membrane protein 6-pyruvoyl-tetrahydropterin synthase-related domain-containing protein</fullName>
    </recommendedName>
</protein>
<dbReference type="AlphaFoldDB" id="A0A1F6AWM9"/>
<feature type="transmembrane region" description="Helical" evidence="1">
    <location>
        <begin position="185"/>
        <end position="215"/>
    </location>
</feature>
<feature type="transmembrane region" description="Helical" evidence="1">
    <location>
        <begin position="655"/>
        <end position="676"/>
    </location>
</feature>
<feature type="transmembrane region" description="Helical" evidence="1">
    <location>
        <begin position="147"/>
        <end position="164"/>
    </location>
</feature>
<feature type="transmembrane region" description="Helical" evidence="1">
    <location>
        <begin position="332"/>
        <end position="349"/>
    </location>
</feature>
<keyword evidence="1" id="KW-0472">Membrane</keyword>
<gene>
    <name evidence="2" type="ORF">A2973_00595</name>
</gene>
<dbReference type="STRING" id="1798396.A2973_00595"/>
<feature type="transmembrane region" description="Helical" evidence="1">
    <location>
        <begin position="123"/>
        <end position="141"/>
    </location>
</feature>
<keyword evidence="1" id="KW-1133">Transmembrane helix</keyword>
<name>A0A1F6AWM9_9BACT</name>
<feature type="transmembrane region" description="Helical" evidence="1">
    <location>
        <begin position="376"/>
        <end position="392"/>
    </location>
</feature>
<feature type="transmembrane region" description="Helical" evidence="1">
    <location>
        <begin position="74"/>
        <end position="93"/>
    </location>
</feature>